<protein>
    <submittedName>
        <fullName evidence="3">Lysozyme inhibitor LprI family protein</fullName>
    </submittedName>
</protein>
<dbReference type="EMBL" id="JAVIDA010000005">
    <property type="protein sequence ID" value="MDQ9070965.1"/>
    <property type="molecule type" value="Genomic_DNA"/>
</dbReference>
<evidence type="ECO:0000313" key="4">
    <source>
        <dbReference type="Proteomes" id="UP001243195"/>
    </source>
</evidence>
<organism evidence="3 4">
    <name type="scientific">Acinetobacter gerneri</name>
    <dbReference type="NCBI Taxonomy" id="202952"/>
    <lineage>
        <taxon>Bacteria</taxon>
        <taxon>Pseudomonadati</taxon>
        <taxon>Pseudomonadota</taxon>
        <taxon>Gammaproteobacteria</taxon>
        <taxon>Moraxellales</taxon>
        <taxon>Moraxellaceae</taxon>
        <taxon>Acinetobacter</taxon>
    </lineage>
</organism>
<dbReference type="Proteomes" id="UP001243195">
    <property type="component" value="Unassembled WGS sequence"/>
</dbReference>
<dbReference type="PANTHER" id="PTHR39176">
    <property type="entry name" value="PERIPLASMIC PROTEIN-RELATED"/>
    <property type="match status" value="1"/>
</dbReference>
<keyword evidence="1" id="KW-0732">Signal</keyword>
<dbReference type="AlphaFoldDB" id="A0AAW8JF76"/>
<name>A0AAW8JF76_9GAMM</name>
<comment type="caution">
    <text evidence="3">The sequence shown here is derived from an EMBL/GenBank/DDBJ whole genome shotgun (WGS) entry which is preliminary data.</text>
</comment>
<proteinExistence type="predicted"/>
<dbReference type="RefSeq" id="WP_308955454.1">
    <property type="nucleotide sequence ID" value="NZ_DAMBEH010000001.1"/>
</dbReference>
<dbReference type="Pfam" id="PF07007">
    <property type="entry name" value="LprI"/>
    <property type="match status" value="1"/>
</dbReference>
<sequence>MKKILLVLSCLGLSGLAFADNCDSTRNNFDDIYCTNKVYASADAELNKNYQTLRTKLNANQKNILKRSQVAWIKERDAECSHGSSVDVQCRLSQTQDRNHWLQERLRECKTIGCKTSALN</sequence>
<feature type="domain" description="Lysozyme inhibitor LprI-like N-terminal" evidence="2">
    <location>
        <begin position="32"/>
        <end position="102"/>
    </location>
</feature>
<dbReference type="Gene3D" id="1.20.1270.180">
    <property type="match status" value="1"/>
</dbReference>
<evidence type="ECO:0000256" key="1">
    <source>
        <dbReference type="SAM" id="SignalP"/>
    </source>
</evidence>
<feature type="signal peptide" evidence="1">
    <location>
        <begin position="1"/>
        <end position="19"/>
    </location>
</feature>
<feature type="chain" id="PRO_5043331211" evidence="1">
    <location>
        <begin position="20"/>
        <end position="120"/>
    </location>
</feature>
<accession>A0AAW8JF76</accession>
<dbReference type="InterPro" id="IPR009739">
    <property type="entry name" value="LprI-like_N"/>
</dbReference>
<gene>
    <name evidence="3" type="ORF">RFH51_05750</name>
</gene>
<evidence type="ECO:0000259" key="2">
    <source>
        <dbReference type="Pfam" id="PF07007"/>
    </source>
</evidence>
<evidence type="ECO:0000313" key="3">
    <source>
        <dbReference type="EMBL" id="MDQ9070965.1"/>
    </source>
</evidence>
<dbReference type="PANTHER" id="PTHR39176:SF1">
    <property type="entry name" value="PERIPLASMIC PROTEIN"/>
    <property type="match status" value="1"/>
</dbReference>
<reference evidence="3" key="1">
    <citation type="submission" date="2023-08" db="EMBL/GenBank/DDBJ databases">
        <title>Emergence of clinically-relevant ST2 carbapenem-resistant Acinetobacter baumannii strains in hospital sewages in Zhejiang, East of China.</title>
        <authorList>
            <person name="Kaichao C."/>
            <person name="Zhang R."/>
        </authorList>
    </citation>
    <scope>NUCLEOTIDE SEQUENCE</scope>
    <source>
        <strain evidence="3">M-SY-60</strain>
    </source>
</reference>